<evidence type="ECO:0000256" key="1">
    <source>
        <dbReference type="SAM" id="Coils"/>
    </source>
</evidence>
<dbReference type="Proteomes" id="UP000030764">
    <property type="component" value="Unassembled WGS sequence"/>
</dbReference>
<dbReference type="EMBL" id="KL367474">
    <property type="protein sequence ID" value="KFD73150.1"/>
    <property type="molecule type" value="Genomic_DNA"/>
</dbReference>
<proteinExistence type="predicted"/>
<dbReference type="Proteomes" id="UP000030758">
    <property type="component" value="Unassembled WGS sequence"/>
</dbReference>
<keyword evidence="5" id="KW-1185">Reference proteome</keyword>
<dbReference type="PROSITE" id="PS51257">
    <property type="entry name" value="PROKAR_LIPOPROTEIN"/>
    <property type="match status" value="1"/>
</dbReference>
<reference evidence="4 5" key="1">
    <citation type="journal article" date="2014" name="Nat. Genet.">
        <title>Genome and transcriptome of the porcine whipworm Trichuris suis.</title>
        <authorList>
            <person name="Jex A.R."/>
            <person name="Nejsum P."/>
            <person name="Schwarz E.M."/>
            <person name="Hu L."/>
            <person name="Young N.D."/>
            <person name="Hall R.S."/>
            <person name="Korhonen P.K."/>
            <person name="Liao S."/>
            <person name="Thamsborg S."/>
            <person name="Xia J."/>
            <person name="Xu P."/>
            <person name="Wang S."/>
            <person name="Scheerlinck J.P."/>
            <person name="Hofmann A."/>
            <person name="Sternberg P.W."/>
            <person name="Wang J."/>
            <person name="Gasser R.B."/>
        </authorList>
    </citation>
    <scope>NUCLEOTIDE SEQUENCE [LARGE SCALE GENOMIC DNA]</scope>
    <source>
        <strain evidence="4">DCEP-RM93F</strain>
        <strain evidence="3">DCEP-RM93M</strain>
    </source>
</reference>
<gene>
    <name evidence="3" type="ORF">M513_04837</name>
    <name evidence="4" type="ORF">M514_04837</name>
</gene>
<sequence length="378" mass="44590">MAVKALLLLAILQLIALTACKRNFLCCFSAEKRNSAQKALQWQVYKEAAIEDINLKDVAQDMIARYHELNQKAKKLMEQMRLDCKHHYKKHFDISVAKSMEYKKYKETAAFAEYERCREKYTRQLDFIQDDLERNDVYNRLKKENKKRLEEFENSVAEYNEVTTWDCLEKVWQREEQIDEYLTIATNYYGRVSMNSIALLLLTSNHLWCHCLAGRGMERSREAQAADQSLNQSQPLQSGYMQTFKSRFAAALSTIIDAIKLKKNQYRYVEPTKEQLAEYDKLVKEYKEALKKLDIGCGQLHDQYYRELERARYQLTDGKVTQTLWYDYITCREQYEKEVDIAADKMEAHFVHSLVERGFYKGARTTSSSTDSRSSETY</sequence>
<accession>A0A085NUK4</accession>
<feature type="chain" id="PRO_5007379658" evidence="2">
    <location>
        <begin position="21"/>
        <end position="378"/>
    </location>
</feature>
<organism evidence="4">
    <name type="scientific">Trichuris suis</name>
    <name type="common">pig whipworm</name>
    <dbReference type="NCBI Taxonomy" id="68888"/>
    <lineage>
        <taxon>Eukaryota</taxon>
        <taxon>Metazoa</taxon>
        <taxon>Ecdysozoa</taxon>
        <taxon>Nematoda</taxon>
        <taxon>Enoplea</taxon>
        <taxon>Dorylaimia</taxon>
        <taxon>Trichinellida</taxon>
        <taxon>Trichuridae</taxon>
        <taxon>Trichuris</taxon>
    </lineage>
</organism>
<evidence type="ECO:0000313" key="4">
    <source>
        <dbReference type="EMBL" id="KFD73150.1"/>
    </source>
</evidence>
<evidence type="ECO:0000313" key="3">
    <source>
        <dbReference type="EMBL" id="KFD54295.1"/>
    </source>
</evidence>
<feature type="coiled-coil region" evidence="1">
    <location>
        <begin position="135"/>
        <end position="162"/>
    </location>
</feature>
<feature type="signal peptide" evidence="2">
    <location>
        <begin position="1"/>
        <end position="20"/>
    </location>
</feature>
<evidence type="ECO:0000313" key="5">
    <source>
        <dbReference type="Proteomes" id="UP000030764"/>
    </source>
</evidence>
<keyword evidence="2" id="KW-0732">Signal</keyword>
<evidence type="ECO:0000256" key="2">
    <source>
        <dbReference type="SAM" id="SignalP"/>
    </source>
</evidence>
<dbReference type="AlphaFoldDB" id="A0A085NUK4"/>
<name>A0A085NUK4_9BILA</name>
<dbReference type="EMBL" id="KL363209">
    <property type="protein sequence ID" value="KFD54295.1"/>
    <property type="molecule type" value="Genomic_DNA"/>
</dbReference>
<keyword evidence="1" id="KW-0175">Coiled coil</keyword>
<protein>
    <submittedName>
        <fullName evidence="4">Uncharacterized protein</fullName>
    </submittedName>
</protein>